<evidence type="ECO:0000256" key="1">
    <source>
        <dbReference type="SAM" id="MobiDB-lite"/>
    </source>
</evidence>
<evidence type="ECO:0000313" key="3">
    <source>
        <dbReference type="Proteomes" id="UP001059596"/>
    </source>
</evidence>
<dbReference type="Proteomes" id="UP001059596">
    <property type="component" value="Unassembled WGS sequence"/>
</dbReference>
<gene>
    <name evidence="2" type="ORF">M5D96_007607</name>
</gene>
<organism evidence="2 3">
    <name type="scientific">Drosophila gunungcola</name>
    <name type="common">fruit fly</name>
    <dbReference type="NCBI Taxonomy" id="103775"/>
    <lineage>
        <taxon>Eukaryota</taxon>
        <taxon>Metazoa</taxon>
        <taxon>Ecdysozoa</taxon>
        <taxon>Arthropoda</taxon>
        <taxon>Hexapoda</taxon>
        <taxon>Insecta</taxon>
        <taxon>Pterygota</taxon>
        <taxon>Neoptera</taxon>
        <taxon>Endopterygota</taxon>
        <taxon>Diptera</taxon>
        <taxon>Brachycera</taxon>
        <taxon>Muscomorpha</taxon>
        <taxon>Ephydroidea</taxon>
        <taxon>Drosophilidae</taxon>
        <taxon>Drosophila</taxon>
        <taxon>Sophophora</taxon>
    </lineage>
</organism>
<proteinExistence type="predicted"/>
<reference evidence="2" key="1">
    <citation type="journal article" date="2023" name="Genome Biol. Evol.">
        <title>Long-read-based Genome Assembly of Drosophila gunungcola Reveals Fewer Chemosensory Genes in Flower-breeding Species.</title>
        <authorList>
            <person name="Negi A."/>
            <person name="Liao B.Y."/>
            <person name="Yeh S.D."/>
        </authorList>
    </citation>
    <scope>NUCLEOTIDE SEQUENCE</scope>
    <source>
        <strain evidence="2">Sukarami</strain>
    </source>
</reference>
<evidence type="ECO:0000313" key="2">
    <source>
        <dbReference type="EMBL" id="KAI8040177.1"/>
    </source>
</evidence>
<comment type="caution">
    <text evidence="2">The sequence shown here is derived from an EMBL/GenBank/DDBJ whole genome shotgun (WGS) entry which is preliminary data.</text>
</comment>
<name>A0A9Q0BPU9_9MUSC</name>
<sequence length="37" mass="4229">MGIKTTQQHPLFFCDGLQHNPANADPHPRNRTRTPCK</sequence>
<feature type="region of interest" description="Disordered" evidence="1">
    <location>
        <begin position="16"/>
        <end position="37"/>
    </location>
</feature>
<keyword evidence="3" id="KW-1185">Reference proteome</keyword>
<dbReference type="EMBL" id="JAMKOV010000005">
    <property type="protein sequence ID" value="KAI8040177.1"/>
    <property type="molecule type" value="Genomic_DNA"/>
</dbReference>
<accession>A0A9Q0BPU9</accession>
<dbReference type="AlphaFoldDB" id="A0A9Q0BPU9"/>
<protein>
    <submittedName>
        <fullName evidence="2">Uncharacterized protein</fullName>
    </submittedName>
</protein>